<organism evidence="4 5">
    <name type="scientific">Allopusillimonas soli</name>
    <dbReference type="NCBI Taxonomy" id="659016"/>
    <lineage>
        <taxon>Bacteria</taxon>
        <taxon>Pseudomonadati</taxon>
        <taxon>Pseudomonadota</taxon>
        <taxon>Betaproteobacteria</taxon>
        <taxon>Burkholderiales</taxon>
        <taxon>Alcaligenaceae</taxon>
        <taxon>Allopusillimonas</taxon>
    </lineage>
</organism>
<evidence type="ECO:0000256" key="1">
    <source>
        <dbReference type="ARBA" id="ARBA00023002"/>
    </source>
</evidence>
<gene>
    <name evidence="4" type="ORF">H0A68_06250</name>
</gene>
<dbReference type="Gene3D" id="3.50.50.60">
    <property type="entry name" value="FAD/NAD(P)-binding domain"/>
    <property type="match status" value="2"/>
</dbReference>
<dbReference type="InterPro" id="IPR041117">
    <property type="entry name" value="SoxA_A3"/>
</dbReference>
<dbReference type="AlphaFoldDB" id="A0A853F9J4"/>
<dbReference type="InterPro" id="IPR036188">
    <property type="entry name" value="FAD/NAD-bd_sf"/>
</dbReference>
<feature type="domain" description="SoxA A3" evidence="3">
    <location>
        <begin position="397"/>
        <end position="476"/>
    </location>
</feature>
<dbReference type="InterPro" id="IPR041854">
    <property type="entry name" value="BFD-like_2Fe2S-bd_dom_sf"/>
</dbReference>
<keyword evidence="5" id="KW-1185">Reference proteome</keyword>
<evidence type="ECO:0000313" key="4">
    <source>
        <dbReference type="EMBL" id="NYT36468.1"/>
    </source>
</evidence>
<dbReference type="PANTHER" id="PTHR42949:SF3">
    <property type="entry name" value="ANAEROBIC GLYCEROL-3-PHOSPHATE DEHYDROGENASE SUBUNIT B"/>
    <property type="match status" value="1"/>
</dbReference>
<dbReference type="SUPFAM" id="SSF51905">
    <property type="entry name" value="FAD/NAD(P)-binding domain"/>
    <property type="match status" value="1"/>
</dbReference>
<dbReference type="InterPro" id="IPR051691">
    <property type="entry name" value="Metab_Enz_Cyan_OpOx_G3PDH"/>
</dbReference>
<dbReference type="PRINTS" id="PR00368">
    <property type="entry name" value="FADPNR"/>
</dbReference>
<feature type="domain" description="FAD/NAD(P)-binding" evidence="2">
    <location>
        <begin position="21"/>
        <end position="349"/>
    </location>
</feature>
<dbReference type="Proteomes" id="UP000580517">
    <property type="component" value="Unassembled WGS sequence"/>
</dbReference>
<protein>
    <submittedName>
        <fullName evidence="4">NAD(P)/FAD-dependent oxidoreductase</fullName>
    </submittedName>
</protein>
<dbReference type="GO" id="GO:0016491">
    <property type="term" value="F:oxidoreductase activity"/>
    <property type="evidence" value="ECO:0007669"/>
    <property type="project" value="UniProtKB-KW"/>
</dbReference>
<dbReference type="Pfam" id="PF17806">
    <property type="entry name" value="SO_alpha_A3"/>
    <property type="match status" value="1"/>
</dbReference>
<dbReference type="PRINTS" id="PR00411">
    <property type="entry name" value="PNDRDTASEI"/>
</dbReference>
<dbReference type="EMBL" id="JACCEW010000002">
    <property type="protein sequence ID" value="NYT36468.1"/>
    <property type="molecule type" value="Genomic_DNA"/>
</dbReference>
<name>A0A853F9J4_9BURK</name>
<dbReference type="Pfam" id="PF07992">
    <property type="entry name" value="Pyr_redox_2"/>
    <property type="match status" value="1"/>
</dbReference>
<evidence type="ECO:0000259" key="3">
    <source>
        <dbReference type="Pfam" id="PF17806"/>
    </source>
</evidence>
<dbReference type="CDD" id="cd19946">
    <property type="entry name" value="GlpA-like_Fer2_BFD-like"/>
    <property type="match status" value="1"/>
</dbReference>
<comment type="caution">
    <text evidence="4">The sequence shown here is derived from an EMBL/GenBank/DDBJ whole genome shotgun (WGS) entry which is preliminary data.</text>
</comment>
<dbReference type="PANTHER" id="PTHR42949">
    <property type="entry name" value="ANAEROBIC GLYCEROL-3-PHOSPHATE DEHYDROGENASE SUBUNIT B"/>
    <property type="match status" value="1"/>
</dbReference>
<evidence type="ECO:0000259" key="2">
    <source>
        <dbReference type="Pfam" id="PF07992"/>
    </source>
</evidence>
<dbReference type="InterPro" id="IPR017224">
    <property type="entry name" value="Opine_Oxase_asu/HCN_bsu"/>
</dbReference>
<dbReference type="InterPro" id="IPR023753">
    <property type="entry name" value="FAD/NAD-binding_dom"/>
</dbReference>
<sequence length="493" mass="52656">MTNNQTSPYTATSGTPLRQCDLLVIGAGPAGLAAATVAAQAGVDTLLLDEQAAPGGQIYRAITQPPTENRRILGPDYWAGESLIGPFEQSGAHYQPSATVWAITQKNSQDPDSRFEAACSINGTAELVRARQLLLATGAQERPVPIPGWTLPGVITAGAGQILLKASGMVPTGHIVLAGCGPLLYLIAWQYLNAGVKIDALLETTQSSNLKRALPHALAFMLSPYFAKGIKLMREVKQRVRIIKNVSDLRAEGDGSLETVRYTAGGKTHAMPADMLLLHQGVVPNVNLARALGLDHAWNSLLDCWEPVVDTWGTSSIPDVWLAGDGAGIGGAIAAENRGRIAALQAAHRLGRITAPDRDAKAKPLRHALRKALGGRDFFDTLYQAPPSFRRPTGDTIVCRCEEITAAQIRDTVKLGCTGPNQMKSFLRCGMGPCQGRFCGLTVAEVIGDELGIPPRDVGYYRLRFPIKPLTLGELASLPQTDASIEAVVRLKK</sequence>
<dbReference type="PIRSF" id="PIRSF037495">
    <property type="entry name" value="Opine_OX_OoxA/HcnB"/>
    <property type="match status" value="1"/>
</dbReference>
<dbReference type="OrthoDB" id="9801699at2"/>
<reference evidence="4 5" key="1">
    <citation type="submission" date="2020-07" db="EMBL/GenBank/DDBJ databases">
        <title>Taxonomic revisions and descriptions of new bacterial species based on genomic comparisons in the high-G+C-content subgroup of the family Alcaligenaceae.</title>
        <authorList>
            <person name="Szabo A."/>
            <person name="Felfoldi T."/>
        </authorList>
    </citation>
    <scope>NUCLEOTIDE SEQUENCE [LARGE SCALE GENOMIC DNA]</scope>
    <source>
        <strain evidence="4 5">DSM 25264</strain>
    </source>
</reference>
<evidence type="ECO:0000313" key="5">
    <source>
        <dbReference type="Proteomes" id="UP000580517"/>
    </source>
</evidence>
<dbReference type="RefSeq" id="WP_129968443.1">
    <property type="nucleotide sequence ID" value="NZ_JACCEW010000002.1"/>
</dbReference>
<accession>A0A853F9J4</accession>
<keyword evidence="1" id="KW-0560">Oxidoreductase</keyword>
<dbReference type="Gene3D" id="1.10.10.1100">
    <property type="entry name" value="BFD-like [2Fe-2S]-binding domain"/>
    <property type="match status" value="1"/>
</dbReference>
<proteinExistence type="predicted"/>